<dbReference type="InterPro" id="IPR020387">
    <property type="entry name" value="AcMNPV_Orf112"/>
</dbReference>
<sequence>MQRFEVETDTMTCTEKFAIVSVWYHKNKFVYNNCVYPFWHNVQYNSKKYDYIVLYYIEDMSRVILPTPQPDERIKLINYADMFIGDVDINMSRLKKKANKIDYMKLKVIFNAADFNYEHVLLMDFDCNIVADFDMEKAAASKFYIEPYYDASIKFKYSLTTNNMFDSYIENYATLINCNNVFFHPIQCVNVHVDKENGNCYMFAQYIQIVQLYYCTFHEYSLPNRYEDLTLDNSILLSYNRGSSWYKEADHCNYDYVYNADEKPVFYQEPLTRQLYCMLLKKNENEAKKIILQLRELNYDFRQKFEWSNSLQKTTNVLGVIMDRYENFNLTGVEFIMFPYK</sequence>
<name>A0A1B1V5I4_9ABAC</name>
<accession>A0A1B1V5I4</accession>
<dbReference type="EMBL" id="KU659593">
    <property type="protein sequence ID" value="ANW12238.1"/>
    <property type="molecule type" value="Genomic_DNA"/>
</dbReference>
<dbReference type="Pfam" id="PF10860">
    <property type="entry name" value="DUF2661"/>
    <property type="match status" value="1"/>
</dbReference>
<organism evidence="1">
    <name type="scientific">Malacosoma sp. alphabaculovirus</name>
    <dbReference type="NCBI Taxonomy" id="1881632"/>
    <lineage>
        <taxon>Viruses</taxon>
        <taxon>Viruses incertae sedis</taxon>
        <taxon>Naldaviricetes</taxon>
        <taxon>Lefavirales</taxon>
        <taxon>Baculoviridae</taxon>
        <taxon>Alphabaculovirus</taxon>
    </lineage>
</organism>
<gene>
    <name evidence="1" type="primary">masp1.5</name>
</gene>
<protein>
    <submittedName>
        <fullName evidence="1">Ac112</fullName>
    </submittedName>
</protein>
<proteinExistence type="predicted"/>
<reference evidence="1" key="1">
    <citation type="submission" date="2016-01" db="EMBL/GenBank/DDBJ databases">
        <authorList>
            <person name="Oliw E.H."/>
        </authorList>
    </citation>
    <scope>NUCLEOTIDE SEQUENCE</scope>
    <source>
        <strain evidence="1">164</strain>
    </source>
</reference>
<evidence type="ECO:0000313" key="1">
    <source>
        <dbReference type="EMBL" id="ANW12238.1"/>
    </source>
</evidence>